<dbReference type="Gene3D" id="2.80.10.50">
    <property type="match status" value="1"/>
</dbReference>
<dbReference type="RefSeq" id="WP_274691760.1">
    <property type="nucleotide sequence ID" value="NZ_JAPMOU010000064.1"/>
</dbReference>
<gene>
    <name evidence="3" type="ORF">ORQ98_26170</name>
</gene>
<dbReference type="Proteomes" id="UP001528823">
    <property type="component" value="Unassembled WGS sequence"/>
</dbReference>
<proteinExistence type="predicted"/>
<dbReference type="InterPro" id="IPR000772">
    <property type="entry name" value="Ricin_B_lectin"/>
</dbReference>
<accession>A0ABT5UGE0</accession>
<dbReference type="Pfam" id="PF00652">
    <property type="entry name" value="Ricin_B_lectin"/>
    <property type="match status" value="1"/>
</dbReference>
<evidence type="ECO:0000313" key="3">
    <source>
        <dbReference type="EMBL" id="MDE1465453.1"/>
    </source>
</evidence>
<dbReference type="SMART" id="SM00458">
    <property type="entry name" value="RICIN"/>
    <property type="match status" value="1"/>
</dbReference>
<comment type="caution">
    <text evidence="3">The sequence shown here is derived from an EMBL/GenBank/DDBJ whole genome shotgun (WGS) entry which is preliminary data.</text>
</comment>
<feature type="chain" id="PRO_5045093442" evidence="1">
    <location>
        <begin position="25"/>
        <end position="200"/>
    </location>
</feature>
<evidence type="ECO:0000313" key="4">
    <source>
        <dbReference type="Proteomes" id="UP001528823"/>
    </source>
</evidence>
<dbReference type="EMBL" id="JAPMOU010000064">
    <property type="protein sequence ID" value="MDE1465453.1"/>
    <property type="molecule type" value="Genomic_DNA"/>
</dbReference>
<name>A0ABT5UGE0_9GAMM</name>
<protein>
    <submittedName>
        <fullName evidence="3">Ricin-type beta-trefoil lectin domain protein</fullName>
    </submittedName>
</protein>
<keyword evidence="4" id="KW-1185">Reference proteome</keyword>
<feature type="signal peptide" evidence="1">
    <location>
        <begin position="1"/>
        <end position="24"/>
    </location>
</feature>
<feature type="domain" description="Ricin B lectin" evidence="2">
    <location>
        <begin position="79"/>
        <end position="200"/>
    </location>
</feature>
<evidence type="ECO:0000256" key="1">
    <source>
        <dbReference type="SAM" id="SignalP"/>
    </source>
</evidence>
<organism evidence="3 4">
    <name type="scientific">Spartinivicinus poritis</name>
    <dbReference type="NCBI Taxonomy" id="2994640"/>
    <lineage>
        <taxon>Bacteria</taxon>
        <taxon>Pseudomonadati</taxon>
        <taxon>Pseudomonadota</taxon>
        <taxon>Gammaproteobacteria</taxon>
        <taxon>Oceanospirillales</taxon>
        <taxon>Zooshikellaceae</taxon>
        <taxon>Spartinivicinus</taxon>
    </lineage>
</organism>
<reference evidence="3 4" key="1">
    <citation type="submission" date="2022-11" db="EMBL/GenBank/DDBJ databases">
        <title>Spartinivicinus poritis sp. nov., isolated from scleractinian coral Porites lutea.</title>
        <authorList>
            <person name="Zhang G."/>
            <person name="Cai L."/>
            <person name="Wei Q."/>
        </authorList>
    </citation>
    <scope>NUCLEOTIDE SEQUENCE [LARGE SCALE GENOMIC DNA]</scope>
    <source>
        <strain evidence="3 4">A2-2</strain>
    </source>
</reference>
<evidence type="ECO:0000259" key="2">
    <source>
        <dbReference type="SMART" id="SM00458"/>
    </source>
</evidence>
<dbReference type="SUPFAM" id="SSF50370">
    <property type="entry name" value="Ricin B-like lectins"/>
    <property type="match status" value="1"/>
</dbReference>
<dbReference type="InterPro" id="IPR035992">
    <property type="entry name" value="Ricin_B-like_lectins"/>
</dbReference>
<keyword evidence="1" id="KW-0732">Signal</keyword>
<sequence>MIYKKCSLTIIFAVLSGYFPLVNALPDTSDHILYPVEEEGVDFQTQPVEVFPLQPKFQSGLPVQFTPDSAYRPVTGNNNGAYKVIVSSFGGCLTISGDKVIINNHAYCVEDERSLWLMTKKGELRSQILPSLCLDAGKYFKIGSTVQLAGCSGYTHQQWFWDSGTLRNKANPNFALEYNANDSQLKLMPLSGSSEQQFHW</sequence>
<dbReference type="PROSITE" id="PS50231">
    <property type="entry name" value="RICIN_B_LECTIN"/>
    <property type="match status" value="1"/>
</dbReference>